<dbReference type="RefSeq" id="WP_252167589.1">
    <property type="nucleotide sequence ID" value="NZ_CP084930.1"/>
</dbReference>
<sequence>MTRAKTSLALVGAGLLLGGGWMAAQQTRHPSAEEVAQRACIEDVANHSAEAEDSGALAAQAAECSVQDL</sequence>
<evidence type="ECO:0008006" key="4">
    <source>
        <dbReference type="Google" id="ProtNLM"/>
    </source>
</evidence>
<feature type="chain" id="PRO_5046053996" description="Secreted protein" evidence="1">
    <location>
        <begin position="24"/>
        <end position="69"/>
    </location>
</feature>
<evidence type="ECO:0000313" key="3">
    <source>
        <dbReference type="Proteomes" id="UP001056937"/>
    </source>
</evidence>
<reference evidence="2" key="1">
    <citation type="journal article" date="2022" name="Toxins">
        <title>Genomic Analysis of Sphingopyxis sp. USTB-05 for Biodegrading Cyanobacterial Hepatotoxins.</title>
        <authorList>
            <person name="Liu C."/>
            <person name="Xu Q."/>
            <person name="Zhao Z."/>
            <person name="Zhang H."/>
            <person name="Liu X."/>
            <person name="Yin C."/>
            <person name="Liu Y."/>
            <person name="Yan H."/>
        </authorList>
    </citation>
    <scope>NUCLEOTIDE SEQUENCE</scope>
    <source>
        <strain evidence="2">NBD5</strain>
    </source>
</reference>
<keyword evidence="1" id="KW-0732">Signal</keyword>
<dbReference type="Proteomes" id="UP001056937">
    <property type="component" value="Chromosome 1"/>
</dbReference>
<gene>
    <name evidence="2" type="ORF">LHA26_04760</name>
</gene>
<name>A0ABY4X9Z5_9SPHN</name>
<organism evidence="2 3">
    <name type="scientific">Sphingomonas morindae</name>
    <dbReference type="NCBI Taxonomy" id="1541170"/>
    <lineage>
        <taxon>Bacteria</taxon>
        <taxon>Pseudomonadati</taxon>
        <taxon>Pseudomonadota</taxon>
        <taxon>Alphaproteobacteria</taxon>
        <taxon>Sphingomonadales</taxon>
        <taxon>Sphingomonadaceae</taxon>
        <taxon>Sphingomonas</taxon>
    </lineage>
</organism>
<feature type="signal peptide" evidence="1">
    <location>
        <begin position="1"/>
        <end position="23"/>
    </location>
</feature>
<evidence type="ECO:0000313" key="2">
    <source>
        <dbReference type="EMBL" id="USI73783.1"/>
    </source>
</evidence>
<accession>A0ABY4X9Z5</accession>
<proteinExistence type="predicted"/>
<keyword evidence="3" id="KW-1185">Reference proteome</keyword>
<evidence type="ECO:0000256" key="1">
    <source>
        <dbReference type="SAM" id="SignalP"/>
    </source>
</evidence>
<dbReference type="EMBL" id="CP084930">
    <property type="protein sequence ID" value="USI73783.1"/>
    <property type="molecule type" value="Genomic_DNA"/>
</dbReference>
<protein>
    <recommendedName>
        <fullName evidence="4">Secreted protein</fullName>
    </recommendedName>
</protein>